<evidence type="ECO:0000313" key="2">
    <source>
        <dbReference type="EMBL" id="SNT73014.1"/>
    </source>
</evidence>
<proteinExistence type="predicted"/>
<sequence length="64" mass="7248">MSAIEMNRNVAVGGFGNAVARFFSMIATWNDARVTRRELNRLTDRELDDIGLTRGDIERIARAH</sequence>
<protein>
    <recommendedName>
        <fullName evidence="1">YjiS-like domain-containing protein</fullName>
    </recommendedName>
</protein>
<dbReference type="RefSeq" id="WP_089343781.1">
    <property type="nucleotide sequence ID" value="NZ_CP067129.1"/>
</dbReference>
<feature type="domain" description="YjiS-like" evidence="1">
    <location>
        <begin position="24"/>
        <end position="58"/>
    </location>
</feature>
<accession>A0A239PRT7</accession>
<organism evidence="2 3">
    <name type="scientific">Paracoccus seriniphilus</name>
    <dbReference type="NCBI Taxonomy" id="184748"/>
    <lineage>
        <taxon>Bacteria</taxon>
        <taxon>Pseudomonadati</taxon>
        <taxon>Pseudomonadota</taxon>
        <taxon>Alphaproteobacteria</taxon>
        <taxon>Rhodobacterales</taxon>
        <taxon>Paracoccaceae</taxon>
        <taxon>Paracoccus</taxon>
    </lineage>
</organism>
<name>A0A239PRT7_9RHOB</name>
<dbReference type="Proteomes" id="UP000198307">
    <property type="component" value="Unassembled WGS sequence"/>
</dbReference>
<evidence type="ECO:0000313" key="3">
    <source>
        <dbReference type="Proteomes" id="UP000198307"/>
    </source>
</evidence>
<dbReference type="OrthoDB" id="8116725at2"/>
<dbReference type="InterPro" id="IPR009506">
    <property type="entry name" value="YjiS-like"/>
</dbReference>
<reference evidence="2 3" key="1">
    <citation type="submission" date="2017-07" db="EMBL/GenBank/DDBJ databases">
        <authorList>
            <person name="Sun Z.S."/>
            <person name="Albrecht U."/>
            <person name="Echele G."/>
            <person name="Lee C.C."/>
        </authorList>
    </citation>
    <scope>NUCLEOTIDE SEQUENCE [LARGE SCALE GENOMIC DNA]</scope>
    <source>
        <strain evidence="2 3">DSM 14827</strain>
    </source>
</reference>
<evidence type="ECO:0000259" key="1">
    <source>
        <dbReference type="Pfam" id="PF06568"/>
    </source>
</evidence>
<gene>
    <name evidence="2" type="ORF">SAMN05444959_104185</name>
</gene>
<keyword evidence="3" id="KW-1185">Reference proteome</keyword>
<dbReference type="EMBL" id="FZQB01000004">
    <property type="protein sequence ID" value="SNT73014.1"/>
    <property type="molecule type" value="Genomic_DNA"/>
</dbReference>
<dbReference type="AlphaFoldDB" id="A0A239PRT7"/>
<dbReference type="Pfam" id="PF06568">
    <property type="entry name" value="YjiS-like"/>
    <property type="match status" value="1"/>
</dbReference>